<dbReference type="OrthoDB" id="667383at2"/>
<dbReference type="Proteomes" id="UP000186917">
    <property type="component" value="Unassembled WGS sequence"/>
</dbReference>
<dbReference type="RefSeq" id="WP_076383029.1">
    <property type="nucleotide sequence ID" value="NZ_AP017422.1"/>
</dbReference>
<keyword evidence="1" id="KW-0175">Coiled coil</keyword>
<proteinExistence type="predicted"/>
<dbReference type="EMBL" id="FTOR01000031">
    <property type="protein sequence ID" value="SIT34833.1"/>
    <property type="molecule type" value="Genomic_DNA"/>
</dbReference>
<accession>A0A1N7RI71</accession>
<keyword evidence="3" id="KW-1185">Reference proteome</keyword>
<reference evidence="3" key="1">
    <citation type="submission" date="2017-01" db="EMBL/GenBank/DDBJ databases">
        <authorList>
            <person name="Varghese N."/>
            <person name="Submissions S."/>
        </authorList>
    </citation>
    <scope>NUCLEOTIDE SEQUENCE [LARGE SCALE GENOMIC DNA]</scope>
    <source>
        <strain evidence="3">DSM 21054</strain>
    </source>
</reference>
<protein>
    <recommendedName>
        <fullName evidence="4">Transposase</fullName>
    </recommendedName>
</protein>
<evidence type="ECO:0000313" key="3">
    <source>
        <dbReference type="Proteomes" id="UP000186917"/>
    </source>
</evidence>
<name>A0A1N7RI71_9BACT</name>
<evidence type="ECO:0000313" key="2">
    <source>
        <dbReference type="EMBL" id="SIT34833.1"/>
    </source>
</evidence>
<evidence type="ECO:0000256" key="1">
    <source>
        <dbReference type="SAM" id="Coils"/>
    </source>
</evidence>
<organism evidence="2 3">
    <name type="scientific">Filimonas lacunae</name>
    <dbReference type="NCBI Taxonomy" id="477680"/>
    <lineage>
        <taxon>Bacteria</taxon>
        <taxon>Pseudomonadati</taxon>
        <taxon>Bacteroidota</taxon>
        <taxon>Chitinophagia</taxon>
        <taxon>Chitinophagales</taxon>
        <taxon>Chitinophagaceae</taxon>
        <taxon>Filimonas</taxon>
    </lineage>
</organism>
<gene>
    <name evidence="2" type="ORF">SAMN05421788_1312</name>
</gene>
<dbReference type="AlphaFoldDB" id="A0A1N7RI71"/>
<feature type="coiled-coil region" evidence="1">
    <location>
        <begin position="78"/>
        <end position="119"/>
    </location>
</feature>
<evidence type="ECO:0008006" key="4">
    <source>
        <dbReference type="Google" id="ProtNLM"/>
    </source>
</evidence>
<sequence>MAKNSQIKSFKNVIGVKLSDDPRINHYEVSFRRWLAREIHYGRVSVAQATVELSISDTQIRLICKQYPPEVVTLPAMTEAEKKKLEELEKQVKLLQKQLEHAEIKNIALETLIDVAENDLKIPIRKKPGAKQ</sequence>